<dbReference type="EMBL" id="BK067788">
    <property type="protein sequence ID" value="DBA52032.1"/>
    <property type="molecule type" value="Genomic_DNA"/>
</dbReference>
<organism evidence="2">
    <name type="scientific">Nitrosopumilaceae spindle-shaped virus</name>
    <dbReference type="NCBI Taxonomy" id="3065433"/>
    <lineage>
        <taxon>Viruses</taxon>
    </lineage>
</organism>
<reference evidence="2" key="2">
    <citation type="submission" date="2024-03" db="EMBL/GenBank/DDBJ databases">
        <authorList>
            <person name="Ni Y."/>
            <person name="Xu T."/>
            <person name="Yan S."/>
            <person name="Chen L."/>
            <person name="Wang Y."/>
        </authorList>
    </citation>
    <scope>NUCLEOTIDE SEQUENCE</scope>
    <source>
        <strain evidence="2">NTM1</strain>
    </source>
</reference>
<proteinExistence type="predicted"/>
<feature type="region of interest" description="Disordered" evidence="1">
    <location>
        <begin position="1"/>
        <end position="51"/>
    </location>
</feature>
<reference evidence="2" key="1">
    <citation type="journal article" date="2024" name="Environ. Microbiol. Rep.">
        <title>Hiding in plain sight: The discovery of complete genomes of 11 hypothetical spindle-shaped viruses that putatively infect mesophilic ammonia-oxidizing archaea.</title>
        <authorList>
            <person name="Ni Y."/>
            <person name="Xu T."/>
            <person name="Yan S."/>
            <person name="Chen L."/>
            <person name="Wang Y."/>
        </authorList>
    </citation>
    <scope>NUCLEOTIDE SEQUENCE</scope>
    <source>
        <strain evidence="2">NTM1</strain>
    </source>
</reference>
<accession>A0AAT9J7E5</accession>
<evidence type="ECO:0000256" key="1">
    <source>
        <dbReference type="SAM" id="MobiDB-lite"/>
    </source>
</evidence>
<feature type="compositionally biased region" description="Basic and acidic residues" evidence="1">
    <location>
        <begin position="1"/>
        <end position="40"/>
    </location>
</feature>
<protein>
    <submittedName>
        <fullName evidence="2">ORF74</fullName>
    </submittedName>
</protein>
<name>A0AAT9J7E5_9VIRU</name>
<feature type="compositionally biased region" description="Basic residues" evidence="1">
    <location>
        <begin position="41"/>
        <end position="51"/>
    </location>
</feature>
<evidence type="ECO:0000313" key="2">
    <source>
        <dbReference type="EMBL" id="DBA52032.1"/>
    </source>
</evidence>
<sequence>MHEKAKSHLDKMGTSHHSESPMHEHSGISHKELHEIEGSHLHGKKHHSEML</sequence>